<comment type="caution">
    <text evidence="1">The sequence shown here is derived from an EMBL/GenBank/DDBJ whole genome shotgun (WGS) entry which is preliminary data.</text>
</comment>
<reference evidence="1" key="3">
    <citation type="submission" date="2020-02" db="EMBL/GenBank/DDBJ databases">
        <authorList>
            <person name="Sarangi A.N."/>
            <person name="Ghosh S."/>
            <person name="Mukherjee M."/>
            <person name="Tripathy S."/>
        </authorList>
    </citation>
    <scope>NUCLEOTIDE SEQUENCE</scope>
    <source>
        <strain evidence="1">BDU141951</strain>
    </source>
</reference>
<dbReference type="EMBL" id="JTHE02000003">
    <property type="protein sequence ID" value="NEV67047.1"/>
    <property type="molecule type" value="Genomic_DNA"/>
</dbReference>
<accession>A0A0C1UNV8</accession>
<gene>
    <name evidence="1" type="ORF">QQ91_007935</name>
</gene>
<sequence length="149" mass="17417">MGKKKNKSSERIGHLPPQHDFFLNPHLDARFTRCPKCDGKTKLRKKPLLIVIKPAQVISLNKTCRYCADCDLLIAHKDELDELLESACRQLYPQLVGNEYCVFGTLDRKSWREGHHSSSLEDLLDTLHDFKRYLEFEPPRYVWVFEGDD</sequence>
<name>A0A0C1UNV8_9CYAN</name>
<reference evidence="1" key="2">
    <citation type="journal article" date="2015" name="Genome Announc.">
        <title>Draft Genome Sequence of Filamentous Marine Cyanobacterium Lyngbya confervoides Strain BDU141951.</title>
        <authorList>
            <person name="Chandrababunaidu M.M."/>
            <person name="Sen D."/>
            <person name="Tripathy S."/>
        </authorList>
    </citation>
    <scope>NUCLEOTIDE SEQUENCE</scope>
    <source>
        <strain evidence="1">BDU141951</strain>
    </source>
</reference>
<organism evidence="1">
    <name type="scientific">Lyngbya confervoides BDU141951</name>
    <dbReference type="NCBI Taxonomy" id="1574623"/>
    <lineage>
        <taxon>Bacteria</taxon>
        <taxon>Bacillati</taxon>
        <taxon>Cyanobacteriota</taxon>
        <taxon>Cyanophyceae</taxon>
        <taxon>Oscillatoriophycideae</taxon>
        <taxon>Oscillatoriales</taxon>
        <taxon>Microcoleaceae</taxon>
        <taxon>Lyngbya</taxon>
    </lineage>
</organism>
<dbReference type="AlphaFoldDB" id="A0A0C1UNV8"/>
<reference evidence="1" key="1">
    <citation type="submission" date="2014-11" db="EMBL/GenBank/DDBJ databases">
        <authorList>
            <person name="Malar M.C."/>
            <person name="Sen D."/>
            <person name="Tripathy S."/>
        </authorList>
    </citation>
    <scope>NUCLEOTIDE SEQUENCE</scope>
    <source>
        <strain evidence="1">BDU141951</strain>
    </source>
</reference>
<evidence type="ECO:0000313" key="1">
    <source>
        <dbReference type="EMBL" id="NEV67047.1"/>
    </source>
</evidence>
<proteinExistence type="predicted"/>
<protein>
    <submittedName>
        <fullName evidence="1">Uncharacterized protein</fullName>
    </submittedName>
</protein>